<comment type="caution">
    <text evidence="1">The sequence shown here is derived from an EMBL/GenBank/DDBJ whole genome shotgun (WGS) entry which is preliminary data.</text>
</comment>
<keyword evidence="2" id="KW-1185">Reference proteome</keyword>
<evidence type="ECO:0000313" key="2">
    <source>
        <dbReference type="Proteomes" id="UP000537131"/>
    </source>
</evidence>
<gene>
    <name evidence="1" type="ORF">HBE96_25365</name>
</gene>
<sequence length="116" mass="13505">MLHVIDAINIINISHNNYDEVSARVPEGCIWASLDCVALDLFCVRYCFKTIPISQALKLKKKNNWTTRFVHHVLVTKINEKNISTITGFDSLLFRYDLYRYVEERSVGQQKLKSQI</sequence>
<proteinExistence type="predicted"/>
<organism evidence="1 2">
    <name type="scientific">Clostridium muellerianum</name>
    <dbReference type="NCBI Taxonomy" id="2716538"/>
    <lineage>
        <taxon>Bacteria</taxon>
        <taxon>Bacillati</taxon>
        <taxon>Bacillota</taxon>
        <taxon>Clostridia</taxon>
        <taxon>Eubacteriales</taxon>
        <taxon>Clostridiaceae</taxon>
        <taxon>Clostridium</taxon>
    </lineage>
</organism>
<evidence type="ECO:0000313" key="1">
    <source>
        <dbReference type="EMBL" id="NMM65910.1"/>
    </source>
</evidence>
<dbReference type="EMBL" id="JABBNI010000067">
    <property type="protein sequence ID" value="NMM65910.1"/>
    <property type="molecule type" value="Genomic_DNA"/>
</dbReference>
<dbReference type="AlphaFoldDB" id="A0A7Y0HRA5"/>
<reference evidence="1 2" key="1">
    <citation type="submission" date="2020-06" db="EMBL/GenBank/DDBJ databases">
        <title>Complete Genome Sequence of Clostridium muelleri sp. nov. P21T, an Acid-Alcohol Producing Acetogen Isolated from Old Hay.</title>
        <authorList>
            <person name="Duncan K.E."/>
            <person name="Tanner R.S."/>
        </authorList>
    </citation>
    <scope>NUCLEOTIDE SEQUENCE [LARGE SCALE GENOMIC DNA]</scope>
    <source>
        <strain evidence="1 2">P21</strain>
    </source>
</reference>
<name>A0A7Y0HRA5_9CLOT</name>
<dbReference type="Proteomes" id="UP000537131">
    <property type="component" value="Unassembled WGS sequence"/>
</dbReference>
<accession>A0A7Y0HRA5</accession>
<dbReference type="RefSeq" id="WP_169300495.1">
    <property type="nucleotide sequence ID" value="NZ_JABBNI010000067.1"/>
</dbReference>
<protein>
    <submittedName>
        <fullName evidence="1">Uncharacterized protein</fullName>
    </submittedName>
</protein>